<dbReference type="PANTHER" id="PTHR11679">
    <property type="entry name" value="VESICLE PROTEIN SORTING-ASSOCIATED"/>
    <property type="match status" value="1"/>
</dbReference>
<dbReference type="InterPro" id="IPR043155">
    <property type="entry name" value="VPS33_dom3b"/>
</dbReference>
<dbReference type="AlphaFoldDB" id="A0ABD1F2B9"/>
<dbReference type="InterPro" id="IPR001619">
    <property type="entry name" value="Sec1-like"/>
</dbReference>
<gene>
    <name evidence="2" type="ORF">ABEB36_004138</name>
</gene>
<evidence type="ECO:0008006" key="4">
    <source>
        <dbReference type="Google" id="ProtNLM"/>
    </source>
</evidence>
<dbReference type="InterPro" id="IPR027482">
    <property type="entry name" value="Sec1-like_dom2"/>
</dbReference>
<keyword evidence="3" id="KW-1185">Reference proteome</keyword>
<evidence type="ECO:0000313" key="2">
    <source>
        <dbReference type="EMBL" id="KAL1509386.1"/>
    </source>
</evidence>
<dbReference type="Gene3D" id="3.40.50.2060">
    <property type="match status" value="1"/>
</dbReference>
<dbReference type="Pfam" id="PF00995">
    <property type="entry name" value="Sec1"/>
    <property type="match status" value="1"/>
</dbReference>
<protein>
    <recommendedName>
        <fullName evidence="4">Vacuolar protein sorting-associated protein 33B</fullName>
    </recommendedName>
</protein>
<dbReference type="EMBL" id="JBDJPC010000003">
    <property type="protein sequence ID" value="KAL1509386.1"/>
    <property type="molecule type" value="Genomic_DNA"/>
</dbReference>
<accession>A0ABD1F2B9</accession>
<dbReference type="Gene3D" id="3.90.830.10">
    <property type="entry name" value="Syntaxin Binding Protein 1, Chain A, domain 2"/>
    <property type="match status" value="1"/>
</dbReference>
<dbReference type="Proteomes" id="UP001566132">
    <property type="component" value="Unassembled WGS sequence"/>
</dbReference>
<dbReference type="InterPro" id="IPR036045">
    <property type="entry name" value="Sec1-like_sf"/>
</dbReference>
<dbReference type="Gene3D" id="1.25.40.850">
    <property type="match status" value="1"/>
</dbReference>
<dbReference type="InterPro" id="IPR043154">
    <property type="entry name" value="Sec-1-like_dom1"/>
</dbReference>
<organism evidence="2 3">
    <name type="scientific">Hypothenemus hampei</name>
    <name type="common">Coffee berry borer</name>
    <dbReference type="NCBI Taxonomy" id="57062"/>
    <lineage>
        <taxon>Eukaryota</taxon>
        <taxon>Metazoa</taxon>
        <taxon>Ecdysozoa</taxon>
        <taxon>Arthropoda</taxon>
        <taxon>Hexapoda</taxon>
        <taxon>Insecta</taxon>
        <taxon>Pterygota</taxon>
        <taxon>Neoptera</taxon>
        <taxon>Endopterygota</taxon>
        <taxon>Coleoptera</taxon>
        <taxon>Polyphaga</taxon>
        <taxon>Cucujiformia</taxon>
        <taxon>Curculionidae</taxon>
        <taxon>Scolytinae</taxon>
        <taxon>Hypothenemus</taxon>
    </lineage>
</organism>
<sequence>MEVDVLQKLSSLQEISKAQLSQIFSTNPNRKYLIIEPSLIKPLERVCGVQWLKASGVEKIFKLESVAPNHQDTPIFYMIPAMFKIFSQVVDQIRAHVDIDKPPTNKYHIIVIPRSLYIFEEELDQFALLGSAVTLHSFQWMPVHLDNGVLSLEMPLIYSTIFVHENYILMPVLAKTLWQLSFITGKPNVILTLGSHSNTILKQYDDICEEKGDSDKDSNFGALIIVDRSVDYPSALLTPGIYAGLLTEVYPVKAGICEYKKVDSTEQVHVDEKCNPIREKQFVNINLNSRQDPIYGDIKNRYFTEVTSVLSNLTKQLKSEKTTSRDMPLDEMKKYVQTQLQATKTRKAFITNHLMAAETIIHIIGCKYEKQKEVELDIMKNFNKSANISYLEEITVTENNMLLSMRLFCLLLITQQLSETEIRSFWKKFLHQFGYDYGFATTHLINLGFITESSQNSLNFSTKLNLKIPKLYSKNFYSNAKILRQIPSDPDKVNLKHPTCASYVYGGSYIPIITQIAGMILNSIPLDEIILKLENFAPVSLRNNKGYPLLSRSLLIFMVGGVTYAEIAACNLLEILTGSRIFILSDRIITGNDLASDILSLPK</sequence>
<evidence type="ECO:0000313" key="3">
    <source>
        <dbReference type="Proteomes" id="UP001566132"/>
    </source>
</evidence>
<dbReference type="SUPFAM" id="SSF56815">
    <property type="entry name" value="Sec1/munc18-like (SM) proteins"/>
    <property type="match status" value="1"/>
</dbReference>
<proteinExistence type="inferred from homology"/>
<dbReference type="InterPro" id="IPR043127">
    <property type="entry name" value="Sec-1-like_dom3a"/>
</dbReference>
<evidence type="ECO:0000256" key="1">
    <source>
        <dbReference type="ARBA" id="ARBA00009884"/>
    </source>
</evidence>
<dbReference type="Gene3D" id="3.40.50.1910">
    <property type="match status" value="1"/>
</dbReference>
<reference evidence="2 3" key="1">
    <citation type="submission" date="2024-05" db="EMBL/GenBank/DDBJ databases">
        <title>Genetic variation in Jamaican populations of the coffee berry borer (Hypothenemus hampei).</title>
        <authorList>
            <person name="Errbii M."/>
            <person name="Myrie A."/>
        </authorList>
    </citation>
    <scope>NUCLEOTIDE SEQUENCE [LARGE SCALE GENOMIC DNA]</scope>
    <source>
        <strain evidence="2">JA-Hopewell-2020-01-JO</strain>
        <tissue evidence="2">Whole body</tissue>
    </source>
</reference>
<name>A0ABD1F2B9_HYPHA</name>
<comment type="similarity">
    <text evidence="1">Belongs to the STXBP/unc-18/SEC1 family.</text>
</comment>
<comment type="caution">
    <text evidence="2">The sequence shown here is derived from an EMBL/GenBank/DDBJ whole genome shotgun (WGS) entry which is preliminary data.</text>
</comment>